<evidence type="ECO:0000313" key="2">
    <source>
        <dbReference type="Proteomes" id="UP000289326"/>
    </source>
</evidence>
<dbReference type="EMBL" id="CP034841">
    <property type="protein sequence ID" value="QBF34452.1"/>
    <property type="molecule type" value="Genomic_DNA"/>
</dbReference>
<protein>
    <submittedName>
        <fullName evidence="1">Uncharacterized protein</fullName>
    </submittedName>
</protein>
<accession>A0A4V0ZAE8</accession>
<evidence type="ECO:0000313" key="1">
    <source>
        <dbReference type="EMBL" id="QBF34452.1"/>
    </source>
</evidence>
<dbReference type="KEGG" id="mphi:EG856_00710"/>
<gene>
    <name evidence="1" type="ORF">EG856_00710</name>
</gene>
<name>A0A4V0ZAE8_9BACT</name>
<dbReference type="RefSeq" id="WP_130429230.1">
    <property type="nucleotide sequence ID" value="NZ_CP034841.1"/>
</dbReference>
<reference evidence="1 2" key="1">
    <citation type="submission" date="2019-01" db="EMBL/GenBank/DDBJ databases">
        <title>Complete sequence and annotation of the Mycoplasma phocirhinis strain 852T genome.</title>
        <authorList>
            <person name="Frasca S.Jr."/>
            <person name="Kutish G.F."/>
            <person name="Castellanos Gell J."/>
            <person name="Michaels D.L."/>
            <person name="Brown D.R."/>
        </authorList>
    </citation>
    <scope>NUCLEOTIDE SEQUENCE [LARGE SCALE GENOMIC DNA]</scope>
    <source>
        <strain evidence="1 2">852</strain>
    </source>
</reference>
<organism evidence="1 2">
    <name type="scientific">Mycoplasmopsis phocirhinis</name>
    <dbReference type="NCBI Taxonomy" id="142650"/>
    <lineage>
        <taxon>Bacteria</taxon>
        <taxon>Bacillati</taxon>
        <taxon>Mycoplasmatota</taxon>
        <taxon>Mycoplasmoidales</taxon>
        <taxon>Metamycoplasmataceae</taxon>
        <taxon>Mycoplasmopsis</taxon>
    </lineage>
</organism>
<proteinExistence type="predicted"/>
<keyword evidence="2" id="KW-1185">Reference proteome</keyword>
<dbReference type="AlphaFoldDB" id="A0A4V0ZAE8"/>
<dbReference type="Proteomes" id="UP000289326">
    <property type="component" value="Chromosome"/>
</dbReference>
<sequence>MAQNKNASKMVFEAEDMVYQTSNAILLMLEDNYKFFYPLKMAKKKRNGQWEISYYSNFKINVFKQEFNAESKKYETIESIDIDMAQIEKLDSTYRKKV</sequence>